<protein>
    <submittedName>
        <fullName evidence="1">Uncharacterized protein</fullName>
    </submittedName>
</protein>
<proteinExistence type="predicted"/>
<organism evidence="1 2">
    <name type="scientific">Escherichia phage vB_EcoM_RZ</name>
    <dbReference type="NCBI Taxonomy" id="2893954"/>
    <lineage>
        <taxon>Viruses</taxon>
        <taxon>Duplodnaviria</taxon>
        <taxon>Heunggongvirae</taxon>
        <taxon>Uroviricota</taxon>
        <taxon>Caudoviricetes</taxon>
        <taxon>Pantevenvirales</taxon>
        <taxon>Straboviridae</taxon>
        <taxon>Tevenvirinae</taxon>
        <taxon>Gaprivervirus</taxon>
        <taxon>Gaprivervirus arezed</taxon>
    </lineage>
</organism>
<evidence type="ECO:0000313" key="1">
    <source>
        <dbReference type="EMBL" id="UGL59837.1"/>
    </source>
</evidence>
<dbReference type="EMBL" id="MW598459">
    <property type="protein sequence ID" value="UGL59837.1"/>
    <property type="molecule type" value="Genomic_DNA"/>
</dbReference>
<sequence length="51" mass="6123">MKPAQYAMTLYLEVNGDITEFFKLMQQRGKSFAVTERQFYACRKNTYNRYA</sequence>
<evidence type="ECO:0000313" key="2">
    <source>
        <dbReference type="Proteomes" id="UP000828108"/>
    </source>
</evidence>
<dbReference type="Proteomes" id="UP000828108">
    <property type="component" value="Segment"/>
</dbReference>
<name>A0AAE8YJM1_9CAUD</name>
<accession>A0AAE8YJM1</accession>
<dbReference type="KEGG" id="vg:77926449"/>
<dbReference type="RefSeq" id="YP_010650858.1">
    <property type="nucleotide sequence ID" value="NC_070780.1"/>
</dbReference>
<dbReference type="GeneID" id="77926449"/>
<keyword evidence="2" id="KW-1185">Reference proteome</keyword>
<reference evidence="1 2" key="1">
    <citation type="submission" date="2021-02" db="EMBL/GenBank/DDBJ databases">
        <authorList>
            <person name="Zhang R."/>
            <person name="Yu X."/>
            <person name="Xu J."/>
            <person name="Liu X."/>
        </authorList>
    </citation>
    <scope>NUCLEOTIDE SEQUENCE [LARGE SCALE GENOMIC DNA]</scope>
</reference>